<evidence type="ECO:0000313" key="3">
    <source>
        <dbReference type="EMBL" id="KAF9593184.1"/>
    </source>
</evidence>
<comment type="caution">
    <text evidence="3">The sequence shown here is derived from an EMBL/GenBank/DDBJ whole genome shotgun (WGS) entry which is preliminary data.</text>
</comment>
<dbReference type="OrthoDB" id="1888602at2759"/>
<dbReference type="PANTHER" id="PTHR31973:SF187">
    <property type="entry name" value="MUTATOR TRANSPOSASE MUDRA PROTEIN"/>
    <property type="match status" value="1"/>
</dbReference>
<evidence type="ECO:0000256" key="1">
    <source>
        <dbReference type="SAM" id="MobiDB-lite"/>
    </source>
</evidence>
<feature type="region of interest" description="Disordered" evidence="1">
    <location>
        <begin position="219"/>
        <end position="318"/>
    </location>
</feature>
<keyword evidence="4" id="KW-1185">Reference proteome</keyword>
<gene>
    <name evidence="3" type="ORF">IFM89_020480</name>
</gene>
<feature type="domain" description="MULE transposase" evidence="2">
    <location>
        <begin position="100"/>
        <end position="194"/>
    </location>
</feature>
<dbReference type="PANTHER" id="PTHR31973">
    <property type="entry name" value="POLYPROTEIN, PUTATIVE-RELATED"/>
    <property type="match status" value="1"/>
</dbReference>
<dbReference type="Pfam" id="PF10551">
    <property type="entry name" value="MULE"/>
    <property type="match status" value="1"/>
</dbReference>
<organism evidence="3 4">
    <name type="scientific">Coptis chinensis</name>
    <dbReference type="NCBI Taxonomy" id="261450"/>
    <lineage>
        <taxon>Eukaryota</taxon>
        <taxon>Viridiplantae</taxon>
        <taxon>Streptophyta</taxon>
        <taxon>Embryophyta</taxon>
        <taxon>Tracheophyta</taxon>
        <taxon>Spermatophyta</taxon>
        <taxon>Magnoliopsida</taxon>
        <taxon>Ranunculales</taxon>
        <taxon>Ranunculaceae</taxon>
        <taxon>Coptidoideae</taxon>
        <taxon>Coptis</taxon>
    </lineage>
</organism>
<proteinExistence type="predicted"/>
<feature type="region of interest" description="Disordered" evidence="1">
    <location>
        <begin position="331"/>
        <end position="359"/>
    </location>
</feature>
<name>A0A835LIR6_9MAGN</name>
<dbReference type="AlphaFoldDB" id="A0A835LIR6"/>
<feature type="compositionally biased region" description="Basic and acidic residues" evidence="1">
    <location>
        <begin position="234"/>
        <end position="243"/>
    </location>
</feature>
<accession>A0A835LIR6</accession>
<reference evidence="3 4" key="1">
    <citation type="submission" date="2020-10" db="EMBL/GenBank/DDBJ databases">
        <title>The Coptis chinensis genome and diversification of protoberbering-type alkaloids.</title>
        <authorList>
            <person name="Wang B."/>
            <person name="Shu S."/>
            <person name="Song C."/>
            <person name="Liu Y."/>
        </authorList>
    </citation>
    <scope>NUCLEOTIDE SEQUENCE [LARGE SCALE GENOMIC DNA]</scope>
    <source>
        <strain evidence="3">HL-2020</strain>
        <tissue evidence="3">Leaf</tissue>
    </source>
</reference>
<dbReference type="Proteomes" id="UP000631114">
    <property type="component" value="Unassembled WGS sequence"/>
</dbReference>
<evidence type="ECO:0000313" key="4">
    <source>
        <dbReference type="Proteomes" id="UP000631114"/>
    </source>
</evidence>
<feature type="compositionally biased region" description="Polar residues" evidence="1">
    <location>
        <begin position="305"/>
        <end position="317"/>
    </location>
</feature>
<evidence type="ECO:0000259" key="2">
    <source>
        <dbReference type="Pfam" id="PF10551"/>
    </source>
</evidence>
<dbReference type="EMBL" id="JADFTS010000008">
    <property type="protein sequence ID" value="KAF9593184.1"/>
    <property type="molecule type" value="Genomic_DNA"/>
</dbReference>
<dbReference type="InterPro" id="IPR018289">
    <property type="entry name" value="MULE_transposase_dom"/>
</dbReference>
<protein>
    <recommendedName>
        <fullName evidence="2">MULE transposase domain-containing protein</fullName>
    </recommendedName>
</protein>
<sequence length="401" mass="45408">MRAHPNLSSKDLMAQVLYEFRVAISYWTAWRSRSRMLERINGNYEESYTKISVLKTQILHRNEGSIAKWYRHGETGEFVRFFLAYKASLDGFVNGCKPIIGLDDTFLKGKYGGCVLTTIGLDAMNGLFPLSIYICKGEDKFTWNKLLLNLRPHINKHAEKLTFISGRQKGLIDVVYVNFPESNHRYCSPYYHVNAFRATYAGWIFPFDDNVMHGDEVLPPSIERKAGRPGKQRIRGDDEERATSKRKCRKYKEPGHNSRICPHSKSGNNKKTLKFVHNVDDIPRATRGGRRGGRGGRRGGRRGGSQNVNVDQPPNETQVNNVQQNVHNEIFRGGSPVEGGSRGRKANVNVDQPPNETQGATRMCTMRSLEVVVEVVQLGLMKRGGKGKPIANTRSRLVNWD</sequence>
<feature type="compositionally biased region" description="Polar residues" evidence="1">
    <location>
        <begin position="349"/>
        <end position="359"/>
    </location>
</feature>
<feature type="compositionally biased region" description="Basic residues" evidence="1">
    <location>
        <begin position="287"/>
        <end position="301"/>
    </location>
</feature>